<keyword evidence="2" id="KW-0238">DNA-binding</keyword>
<protein>
    <submittedName>
        <fullName evidence="5">Helix-turn-helix transcriptional regulator</fullName>
    </submittedName>
</protein>
<dbReference type="RefSeq" id="WP_131693680.1">
    <property type="nucleotide sequence ID" value="NZ_CBCSED010000008.1"/>
</dbReference>
<dbReference type="PROSITE" id="PS01124">
    <property type="entry name" value="HTH_ARAC_FAMILY_2"/>
    <property type="match status" value="1"/>
</dbReference>
<reference evidence="5 6" key="1">
    <citation type="submission" date="2020-11" db="EMBL/GenBank/DDBJ databases">
        <title>Taxonomic investigation of Rahnella spp.</title>
        <authorList>
            <person name="Lee S.D."/>
        </authorList>
    </citation>
    <scope>NUCLEOTIDE SEQUENCE [LARGE SCALE GENOMIC DNA]</scope>
    <source>
        <strain evidence="5 6">SAP-10</strain>
    </source>
</reference>
<dbReference type="Pfam" id="PF12833">
    <property type="entry name" value="HTH_18"/>
    <property type="match status" value="1"/>
</dbReference>
<keyword evidence="1" id="KW-0805">Transcription regulation</keyword>
<evidence type="ECO:0000256" key="2">
    <source>
        <dbReference type="ARBA" id="ARBA00023125"/>
    </source>
</evidence>
<accession>A0ABS0DTB3</accession>
<dbReference type="PANTHER" id="PTHR47894">
    <property type="entry name" value="HTH-TYPE TRANSCRIPTIONAL REGULATOR GADX"/>
    <property type="match status" value="1"/>
</dbReference>
<name>A0ABS0DTB3_9GAMM</name>
<dbReference type="PANTHER" id="PTHR47894:SF4">
    <property type="entry name" value="HTH-TYPE TRANSCRIPTIONAL REGULATOR GADX"/>
    <property type="match status" value="1"/>
</dbReference>
<dbReference type="SMART" id="SM00342">
    <property type="entry name" value="HTH_ARAC"/>
    <property type="match status" value="1"/>
</dbReference>
<proteinExistence type="predicted"/>
<organism evidence="5 6">
    <name type="scientific">Rahnella victoriana</name>
    <dbReference type="NCBI Taxonomy" id="1510570"/>
    <lineage>
        <taxon>Bacteria</taxon>
        <taxon>Pseudomonadati</taxon>
        <taxon>Pseudomonadota</taxon>
        <taxon>Gammaproteobacteria</taxon>
        <taxon>Enterobacterales</taxon>
        <taxon>Yersiniaceae</taxon>
        <taxon>Rahnella</taxon>
    </lineage>
</organism>
<keyword evidence="6" id="KW-1185">Reference proteome</keyword>
<evidence type="ECO:0000259" key="4">
    <source>
        <dbReference type="PROSITE" id="PS01124"/>
    </source>
</evidence>
<keyword evidence="3" id="KW-0804">Transcription</keyword>
<dbReference type="Proteomes" id="UP000600307">
    <property type="component" value="Unassembled WGS sequence"/>
</dbReference>
<evidence type="ECO:0000313" key="6">
    <source>
        <dbReference type="Proteomes" id="UP000600307"/>
    </source>
</evidence>
<dbReference type="Gene3D" id="1.10.10.60">
    <property type="entry name" value="Homeodomain-like"/>
    <property type="match status" value="1"/>
</dbReference>
<dbReference type="EMBL" id="JADOBH010000003">
    <property type="protein sequence ID" value="MBF7957125.1"/>
    <property type="molecule type" value="Genomic_DNA"/>
</dbReference>
<dbReference type="InterPro" id="IPR009057">
    <property type="entry name" value="Homeodomain-like_sf"/>
</dbReference>
<evidence type="ECO:0000256" key="3">
    <source>
        <dbReference type="ARBA" id="ARBA00023163"/>
    </source>
</evidence>
<dbReference type="InterPro" id="IPR018060">
    <property type="entry name" value="HTH_AraC"/>
</dbReference>
<dbReference type="SUPFAM" id="SSF46689">
    <property type="entry name" value="Homeodomain-like"/>
    <property type="match status" value="1"/>
</dbReference>
<comment type="caution">
    <text evidence="5">The sequence shown here is derived from an EMBL/GenBank/DDBJ whole genome shotgun (WGS) entry which is preliminary data.</text>
</comment>
<feature type="domain" description="HTH araC/xylS-type" evidence="4">
    <location>
        <begin position="76"/>
        <end position="173"/>
    </location>
</feature>
<evidence type="ECO:0000313" key="5">
    <source>
        <dbReference type="EMBL" id="MBF7957125.1"/>
    </source>
</evidence>
<evidence type="ECO:0000256" key="1">
    <source>
        <dbReference type="ARBA" id="ARBA00023015"/>
    </source>
</evidence>
<gene>
    <name evidence="5" type="ORF">IV431_16340</name>
</gene>
<sequence>MRNLELYRAGDKFAPVSSGKILPPLVMLWNFLSVLAVDPVMSDSIIFNQSLLGLALALEHSGYREFIEVRDASLSVRIRLLVLDNPGHDWCSADFEERLHMSGATLRRRLAEENTSLRILLREARLYHGMTLLQTTRKSIKTVAQECGYHSSACFTRNFISYFGTGPSAVTNNLTNITCPSSFRENALNMPLRG</sequence>